<dbReference type="PANTHER" id="PTHR35192:SF2">
    <property type="entry name" value="APPLE DOMAIN-CONTAINING PROTEIN"/>
    <property type="match status" value="1"/>
</dbReference>
<organism evidence="4">
    <name type="scientific">Kwoniella pini CBS 10737</name>
    <dbReference type="NCBI Taxonomy" id="1296096"/>
    <lineage>
        <taxon>Eukaryota</taxon>
        <taxon>Fungi</taxon>
        <taxon>Dikarya</taxon>
        <taxon>Basidiomycota</taxon>
        <taxon>Agaricomycotina</taxon>
        <taxon>Tremellomycetes</taxon>
        <taxon>Tremellales</taxon>
        <taxon>Cryptococcaceae</taxon>
        <taxon>Kwoniella</taxon>
    </lineage>
</organism>
<feature type="chain" id="PRO_5008628546" description="Protein CPL1-like domain-containing protein" evidence="2">
    <location>
        <begin position="21"/>
        <end position="227"/>
    </location>
</feature>
<sequence length="227" mass="23625">MIFTKVAILSLLSLATFVLSLPTPTLNSQEGLAKRWHEDHKRHHPSVGENARPSPSVSGSAQRKAKKPIPSSKSIDSGQPQLGSAEDLTRCPAQKMACPISPMTDVELAKSNADTPYECILPQEDLYSCGGCTTLGTGLDCTAIPGVLSVSCAIGTCNVYSCKSGFTVTSDGQGCVEVTVPASFNATLISTNQTFITNTTYTVTSPVATDAPASSSVETAALPSPTV</sequence>
<reference evidence="4" key="1">
    <citation type="submission" date="2013-07" db="EMBL/GenBank/DDBJ databases">
        <title>The Genome Sequence of Cryptococcus pinus CBS10737.</title>
        <authorList>
            <consortium name="The Broad Institute Genome Sequencing Platform"/>
            <person name="Cuomo C."/>
            <person name="Litvintseva A."/>
            <person name="Chen Y."/>
            <person name="Heitman J."/>
            <person name="Sun S."/>
            <person name="Springer D."/>
            <person name="Dromer F."/>
            <person name="Young S.K."/>
            <person name="Zeng Q."/>
            <person name="Gargeya S."/>
            <person name="Fitzgerald M."/>
            <person name="Abouelleil A."/>
            <person name="Alvarado L."/>
            <person name="Berlin A.M."/>
            <person name="Chapman S.B."/>
            <person name="Dewar J."/>
            <person name="Goldberg J."/>
            <person name="Griggs A."/>
            <person name="Gujja S."/>
            <person name="Hansen M."/>
            <person name="Howarth C."/>
            <person name="Imamovic A."/>
            <person name="Larimer J."/>
            <person name="McCowan C."/>
            <person name="Murphy C."/>
            <person name="Pearson M."/>
            <person name="Priest M."/>
            <person name="Roberts A."/>
            <person name="Saif S."/>
            <person name="Shea T."/>
            <person name="Sykes S."/>
            <person name="Wortman J."/>
            <person name="Nusbaum C."/>
            <person name="Birren B."/>
        </authorList>
    </citation>
    <scope>NUCLEOTIDE SEQUENCE [LARGE SCALE GENOMIC DNA]</scope>
    <source>
        <strain evidence="4">CBS 10737</strain>
    </source>
</reference>
<reference evidence="5" key="4">
    <citation type="submission" date="2024-02" db="EMBL/GenBank/DDBJ databases">
        <title>Comparative genomics of Cryptococcus and Kwoniella reveals pathogenesis evolution and contrasting modes of karyotype evolution via chromosome fusion or intercentromeric recombination.</title>
        <authorList>
            <person name="Coelho M.A."/>
            <person name="David-Palma M."/>
            <person name="Shea T."/>
            <person name="Bowers K."/>
            <person name="McGinley-Smith S."/>
            <person name="Mohammad A.W."/>
            <person name="Gnirke A."/>
            <person name="Yurkov A.M."/>
            <person name="Nowrousian M."/>
            <person name="Sun S."/>
            <person name="Cuomo C.A."/>
            <person name="Heitman J."/>
        </authorList>
    </citation>
    <scope>NUCLEOTIDE SEQUENCE</scope>
    <source>
        <strain evidence="5">CBS 10737</strain>
    </source>
</reference>
<reference evidence="5" key="2">
    <citation type="submission" date="2013-07" db="EMBL/GenBank/DDBJ databases">
        <authorList>
            <consortium name="The Broad Institute Genome Sequencing Platform"/>
            <person name="Cuomo C."/>
            <person name="Litvintseva A."/>
            <person name="Chen Y."/>
            <person name="Heitman J."/>
            <person name="Sun S."/>
            <person name="Springer D."/>
            <person name="Dromer F."/>
            <person name="Young S.K."/>
            <person name="Zeng Q."/>
            <person name="Gargeya S."/>
            <person name="Fitzgerald M."/>
            <person name="Abouelleil A."/>
            <person name="Alvarado L."/>
            <person name="Berlin A.M."/>
            <person name="Chapman S.B."/>
            <person name="Dewar J."/>
            <person name="Goldberg J."/>
            <person name="Griggs A."/>
            <person name="Gujja S."/>
            <person name="Hansen M."/>
            <person name="Howarth C."/>
            <person name="Imamovic A."/>
            <person name="Larimer J."/>
            <person name="McCowan C."/>
            <person name="Murphy C."/>
            <person name="Pearson M."/>
            <person name="Priest M."/>
            <person name="Roberts A."/>
            <person name="Saif S."/>
            <person name="Shea T."/>
            <person name="Sykes S."/>
            <person name="Wortman J."/>
            <person name="Nusbaum C."/>
            <person name="Birren B."/>
        </authorList>
    </citation>
    <scope>NUCLEOTIDE SEQUENCE</scope>
    <source>
        <strain evidence="5">CBS 10737</strain>
    </source>
</reference>
<keyword evidence="2" id="KW-0732">Signal</keyword>
<dbReference type="PANTHER" id="PTHR35192">
    <property type="entry name" value="PROTEIN, PUTATIVE-RELATED"/>
    <property type="match status" value="1"/>
</dbReference>
<dbReference type="EMBL" id="CP144519">
    <property type="protein sequence ID" value="WWC66386.1"/>
    <property type="molecule type" value="Genomic_DNA"/>
</dbReference>
<keyword evidence="6" id="KW-1185">Reference proteome</keyword>
<dbReference type="OrthoDB" id="439917at2759"/>
<dbReference type="STRING" id="1296096.A0A1B9IE80"/>
<dbReference type="KEGG" id="kpin:30169407"/>
<evidence type="ECO:0000313" key="6">
    <source>
        <dbReference type="Proteomes" id="UP000094020"/>
    </source>
</evidence>
<evidence type="ECO:0000259" key="3">
    <source>
        <dbReference type="Pfam" id="PF21671"/>
    </source>
</evidence>
<dbReference type="InterPro" id="IPR038955">
    <property type="entry name" value="PriA/CPL1_fungi"/>
</dbReference>
<dbReference type="GeneID" id="30169407"/>
<feature type="signal peptide" evidence="2">
    <location>
        <begin position="1"/>
        <end position="20"/>
    </location>
</feature>
<name>A0A1B9IE80_9TREE</name>
<dbReference type="Pfam" id="PF21671">
    <property type="entry name" value="CPL1-like"/>
    <property type="match status" value="1"/>
</dbReference>
<evidence type="ECO:0000313" key="4">
    <source>
        <dbReference type="EMBL" id="OCF53731.1"/>
    </source>
</evidence>
<protein>
    <recommendedName>
        <fullName evidence="3">Protein CPL1-like domain-containing protein</fullName>
    </recommendedName>
</protein>
<reference evidence="4" key="3">
    <citation type="submission" date="2016-07" db="EMBL/GenBank/DDBJ databases">
        <title>Evolution of pathogenesis and genome organization in the Tremellales.</title>
        <authorList>
            <person name="Cuomo C."/>
            <person name="Litvintseva A."/>
            <person name="Heitman J."/>
            <person name="Chen Y."/>
            <person name="Sun S."/>
            <person name="Springer D."/>
            <person name="Dromer F."/>
            <person name="Young S."/>
            <person name="Zeng Q."/>
            <person name="Chapman S."/>
            <person name="Gujja S."/>
            <person name="Saif S."/>
            <person name="Birren B."/>
        </authorList>
    </citation>
    <scope>NUCLEOTIDE SEQUENCE</scope>
    <source>
        <strain evidence="4">CBS 10737</strain>
    </source>
</reference>
<evidence type="ECO:0000256" key="1">
    <source>
        <dbReference type="SAM" id="MobiDB-lite"/>
    </source>
</evidence>
<feature type="region of interest" description="Disordered" evidence="1">
    <location>
        <begin position="36"/>
        <end position="85"/>
    </location>
</feature>
<feature type="domain" description="Protein CPL1-like" evidence="3">
    <location>
        <begin position="117"/>
        <end position="176"/>
    </location>
</feature>
<dbReference type="Proteomes" id="UP000094020">
    <property type="component" value="Chromosome 1"/>
</dbReference>
<evidence type="ECO:0000256" key="2">
    <source>
        <dbReference type="SAM" id="SignalP"/>
    </source>
</evidence>
<proteinExistence type="predicted"/>
<gene>
    <name evidence="4" type="ORF">I206_01038</name>
    <name evidence="5" type="ORF">I206_100287</name>
</gene>
<evidence type="ECO:0000313" key="5">
    <source>
        <dbReference type="EMBL" id="WWC66386.1"/>
    </source>
</evidence>
<dbReference type="RefSeq" id="XP_019014950.1">
    <property type="nucleotide sequence ID" value="XM_019152812.1"/>
</dbReference>
<accession>A0A1B9IE80</accession>
<dbReference type="InterPro" id="IPR048661">
    <property type="entry name" value="CPL1-like"/>
</dbReference>
<dbReference type="EMBL" id="KI894007">
    <property type="protein sequence ID" value="OCF53731.1"/>
    <property type="molecule type" value="Genomic_DNA"/>
</dbReference>
<dbReference type="AlphaFoldDB" id="A0A1B9IE80"/>